<evidence type="ECO:0000259" key="14">
    <source>
        <dbReference type="Pfam" id="PF01729"/>
    </source>
</evidence>
<evidence type="ECO:0000313" key="17">
    <source>
        <dbReference type="Proteomes" id="UP000275461"/>
    </source>
</evidence>
<evidence type="ECO:0000256" key="10">
    <source>
        <dbReference type="ARBA" id="ARBA00047445"/>
    </source>
</evidence>
<feature type="binding site" evidence="13">
    <location>
        <position position="106"/>
    </location>
    <ligand>
        <name>substrate</name>
    </ligand>
</feature>
<dbReference type="PANTHER" id="PTHR32179:SF3">
    <property type="entry name" value="NICOTINATE-NUCLEOTIDE PYROPHOSPHORYLASE [CARBOXYLATING]"/>
    <property type="match status" value="1"/>
</dbReference>
<dbReference type="AlphaFoldDB" id="A0A498C8E5"/>
<dbReference type="GO" id="GO:0005737">
    <property type="term" value="C:cytoplasm"/>
    <property type="evidence" value="ECO:0007669"/>
    <property type="project" value="TreeGrafter"/>
</dbReference>
<dbReference type="SUPFAM" id="SSF54675">
    <property type="entry name" value="Nicotinate/Quinolinate PRTase N-terminal domain-like"/>
    <property type="match status" value="1"/>
</dbReference>
<keyword evidence="6" id="KW-0662">Pyridine nucleotide biosynthesis</keyword>
<dbReference type="InterPro" id="IPR002638">
    <property type="entry name" value="Quinolinate_PRibosylTrfase_C"/>
</dbReference>
<accession>A0A498C8E5</accession>
<gene>
    <name evidence="16" type="ORF">DFR31_1666</name>
</gene>
<dbReference type="FunFam" id="3.20.20.70:FF:000030">
    <property type="entry name" value="Nicotinate-nucleotide pyrophosphorylase, carboxylating"/>
    <property type="match status" value="1"/>
</dbReference>
<evidence type="ECO:0000256" key="12">
    <source>
        <dbReference type="PIRNR" id="PIRNR006250"/>
    </source>
</evidence>
<evidence type="ECO:0000256" key="6">
    <source>
        <dbReference type="ARBA" id="ARBA00022642"/>
    </source>
</evidence>
<dbReference type="RefSeq" id="WP_121442214.1">
    <property type="nucleotide sequence ID" value="NZ_RCDA01000002.1"/>
</dbReference>
<keyword evidence="17" id="KW-1185">Reference proteome</keyword>
<evidence type="ECO:0000256" key="13">
    <source>
        <dbReference type="PIRSR" id="PIRSR006250-1"/>
    </source>
</evidence>
<comment type="subunit">
    <text evidence="4">Hexamer formed by 3 homodimers.</text>
</comment>
<evidence type="ECO:0000313" key="16">
    <source>
        <dbReference type="EMBL" id="RLK48561.1"/>
    </source>
</evidence>
<dbReference type="OrthoDB" id="9782546at2"/>
<dbReference type="InterPro" id="IPR037128">
    <property type="entry name" value="Quinolinate_PRibosylTase_N_sf"/>
</dbReference>
<dbReference type="Gene3D" id="3.20.20.70">
    <property type="entry name" value="Aldolase class I"/>
    <property type="match status" value="1"/>
</dbReference>
<dbReference type="EC" id="2.4.2.19" evidence="5"/>
<dbReference type="Gene3D" id="3.90.1170.20">
    <property type="entry name" value="Quinolinate phosphoribosyl transferase, N-terminal domain"/>
    <property type="match status" value="1"/>
</dbReference>
<feature type="domain" description="Quinolinate phosphoribosyl transferase C-terminal" evidence="14">
    <location>
        <begin position="119"/>
        <end position="282"/>
    </location>
</feature>
<evidence type="ECO:0000256" key="7">
    <source>
        <dbReference type="ARBA" id="ARBA00022676"/>
    </source>
</evidence>
<dbReference type="GO" id="GO:0034213">
    <property type="term" value="P:quinolinate catabolic process"/>
    <property type="evidence" value="ECO:0007669"/>
    <property type="project" value="TreeGrafter"/>
</dbReference>
<dbReference type="Proteomes" id="UP000275461">
    <property type="component" value="Unassembled WGS sequence"/>
</dbReference>
<protein>
    <recommendedName>
        <fullName evidence="11">Probable nicotinate-nucleotide pyrophosphorylase [carboxylating]</fullName>
        <ecNumber evidence="5">2.4.2.19</ecNumber>
    </recommendedName>
    <alternativeName>
        <fullName evidence="9">Quinolinate phosphoribosyltransferase [decarboxylating]</fullName>
    </alternativeName>
</protein>
<dbReference type="NCBIfam" id="TIGR00078">
    <property type="entry name" value="nadC"/>
    <property type="match status" value="1"/>
</dbReference>
<evidence type="ECO:0000256" key="4">
    <source>
        <dbReference type="ARBA" id="ARBA00011218"/>
    </source>
</evidence>
<evidence type="ECO:0000259" key="15">
    <source>
        <dbReference type="Pfam" id="PF02749"/>
    </source>
</evidence>
<dbReference type="InterPro" id="IPR027277">
    <property type="entry name" value="NadC/ModD"/>
</dbReference>
<feature type="binding site" evidence="13">
    <location>
        <position position="223"/>
    </location>
    <ligand>
        <name>substrate</name>
    </ligand>
</feature>
<dbReference type="PIRSF" id="PIRSF006250">
    <property type="entry name" value="NadC_ModD"/>
    <property type="match status" value="1"/>
</dbReference>
<dbReference type="EMBL" id="RCDA01000002">
    <property type="protein sequence ID" value="RLK48561.1"/>
    <property type="molecule type" value="Genomic_DNA"/>
</dbReference>
<organism evidence="16 17">
    <name type="scientific">Alkalispirillum mobile</name>
    <dbReference type="NCBI Taxonomy" id="85925"/>
    <lineage>
        <taxon>Bacteria</taxon>
        <taxon>Pseudomonadati</taxon>
        <taxon>Pseudomonadota</taxon>
        <taxon>Gammaproteobacteria</taxon>
        <taxon>Chromatiales</taxon>
        <taxon>Ectothiorhodospiraceae</taxon>
        <taxon>Alkalispirillum</taxon>
    </lineage>
</organism>
<dbReference type="UniPathway" id="UPA00253">
    <property type="reaction ID" value="UER00331"/>
</dbReference>
<feature type="binding site" evidence="13">
    <location>
        <position position="163"/>
    </location>
    <ligand>
        <name>substrate</name>
    </ligand>
</feature>
<comment type="caution">
    <text evidence="16">The sequence shown here is derived from an EMBL/GenBank/DDBJ whole genome shotgun (WGS) entry which is preliminary data.</text>
</comment>
<keyword evidence="8 12" id="KW-0808">Transferase</keyword>
<evidence type="ECO:0000256" key="5">
    <source>
        <dbReference type="ARBA" id="ARBA00011944"/>
    </source>
</evidence>
<dbReference type="GO" id="GO:0009435">
    <property type="term" value="P:NAD+ biosynthetic process"/>
    <property type="evidence" value="ECO:0007669"/>
    <property type="project" value="UniProtKB-UniPathway"/>
</dbReference>
<feature type="domain" description="Quinolinate phosphoribosyl transferase N-terminal" evidence="15">
    <location>
        <begin position="32"/>
        <end position="116"/>
    </location>
</feature>
<comment type="function">
    <text evidence="1">Involved in the catabolism of quinolinic acid (QA).</text>
</comment>
<evidence type="ECO:0000256" key="1">
    <source>
        <dbReference type="ARBA" id="ARBA00003237"/>
    </source>
</evidence>
<dbReference type="Pfam" id="PF01729">
    <property type="entry name" value="QRPTase_C"/>
    <property type="match status" value="1"/>
</dbReference>
<reference evidence="16 17" key="1">
    <citation type="submission" date="2018-10" db="EMBL/GenBank/DDBJ databases">
        <title>Genomic Encyclopedia of Type Strains, Phase IV (KMG-IV): sequencing the most valuable type-strain genomes for metagenomic binning, comparative biology and taxonomic classification.</title>
        <authorList>
            <person name="Goeker M."/>
        </authorList>
    </citation>
    <scope>NUCLEOTIDE SEQUENCE [LARGE SCALE GENOMIC DNA]</scope>
    <source>
        <strain evidence="16 17">DSM 12769</strain>
    </source>
</reference>
<feature type="binding site" evidence="13">
    <location>
        <begin position="246"/>
        <end position="248"/>
    </location>
    <ligand>
        <name>substrate</name>
    </ligand>
</feature>
<comment type="pathway">
    <text evidence="2">Cofactor biosynthesis; NAD(+) biosynthesis; nicotinate D-ribonucleotide from quinolinate: step 1/1.</text>
</comment>
<feature type="binding site" evidence="13">
    <location>
        <begin position="267"/>
        <end position="269"/>
    </location>
    <ligand>
        <name>substrate</name>
    </ligand>
</feature>
<keyword evidence="7 12" id="KW-0328">Glycosyltransferase</keyword>
<evidence type="ECO:0000256" key="9">
    <source>
        <dbReference type="ARBA" id="ARBA00033102"/>
    </source>
</evidence>
<dbReference type="InterPro" id="IPR004393">
    <property type="entry name" value="NadC"/>
</dbReference>
<dbReference type="InterPro" id="IPR013785">
    <property type="entry name" value="Aldolase_TIM"/>
</dbReference>
<evidence type="ECO:0000256" key="8">
    <source>
        <dbReference type="ARBA" id="ARBA00022679"/>
    </source>
</evidence>
<comment type="catalytic activity">
    <reaction evidence="10">
        <text>nicotinate beta-D-ribonucleotide + CO2 + diphosphate = quinolinate + 5-phospho-alpha-D-ribose 1-diphosphate + 2 H(+)</text>
        <dbReference type="Rhea" id="RHEA:12733"/>
        <dbReference type="ChEBI" id="CHEBI:15378"/>
        <dbReference type="ChEBI" id="CHEBI:16526"/>
        <dbReference type="ChEBI" id="CHEBI:29959"/>
        <dbReference type="ChEBI" id="CHEBI:33019"/>
        <dbReference type="ChEBI" id="CHEBI:57502"/>
        <dbReference type="ChEBI" id="CHEBI:58017"/>
        <dbReference type="EC" id="2.4.2.19"/>
    </reaction>
</comment>
<dbReference type="CDD" id="cd01572">
    <property type="entry name" value="QPRTase"/>
    <property type="match status" value="1"/>
</dbReference>
<evidence type="ECO:0000256" key="3">
    <source>
        <dbReference type="ARBA" id="ARBA00009400"/>
    </source>
</evidence>
<feature type="binding site" evidence="13">
    <location>
        <position position="173"/>
    </location>
    <ligand>
        <name>substrate</name>
    </ligand>
</feature>
<feature type="binding site" evidence="13">
    <location>
        <begin position="139"/>
        <end position="141"/>
    </location>
    <ligand>
        <name>substrate</name>
    </ligand>
</feature>
<evidence type="ECO:0000256" key="11">
    <source>
        <dbReference type="ARBA" id="ARBA00069173"/>
    </source>
</evidence>
<sequence>MCPTNVRPQPPAAEQIQADVTHALEEDLGTGDVTAELVPRTAWAEGRVICREDAVVCGRHWFNEVFRQLDDRVDIHWQAREGQRTGPDEAICTLAGPARALLSGERTALNFLQTLSGTATSARHFADIVAGTHARILDTRKTLPGLRAAQKYAVRCGGGTNHRQGLYDAILIKENHIVACGSIADAVAAARARAPELSVEVEVESLPELEQALSAGADIIMLDNFSLTDVERAVAITARRARLEVSGNLGEQGLRELAETGIDYISIGAITKHVRAVDYSMRLSL</sequence>
<feature type="binding site" evidence="13">
    <location>
        <position position="202"/>
    </location>
    <ligand>
        <name>substrate</name>
    </ligand>
</feature>
<dbReference type="Pfam" id="PF02749">
    <property type="entry name" value="QRPTase_N"/>
    <property type="match status" value="1"/>
</dbReference>
<proteinExistence type="inferred from homology"/>
<name>A0A498C8E5_9GAMM</name>
<dbReference type="FunFam" id="3.90.1170.20:FF:000001">
    <property type="entry name" value="Nicotinate-nucleotide diphosphorylase (Carboxylating)"/>
    <property type="match status" value="1"/>
</dbReference>
<comment type="similarity">
    <text evidence="3 12">Belongs to the NadC/ModD family.</text>
</comment>
<dbReference type="SUPFAM" id="SSF51690">
    <property type="entry name" value="Nicotinate/Quinolinate PRTase C-terminal domain-like"/>
    <property type="match status" value="1"/>
</dbReference>
<dbReference type="PANTHER" id="PTHR32179">
    <property type="entry name" value="NICOTINATE-NUCLEOTIDE PYROPHOSPHORYLASE [CARBOXYLATING]"/>
    <property type="match status" value="1"/>
</dbReference>
<evidence type="ECO:0000256" key="2">
    <source>
        <dbReference type="ARBA" id="ARBA00004893"/>
    </source>
</evidence>
<dbReference type="InterPro" id="IPR022412">
    <property type="entry name" value="Quinolinate_PRibosylTrfase_N"/>
</dbReference>
<dbReference type="InterPro" id="IPR036068">
    <property type="entry name" value="Nicotinate_pribotase-like_C"/>
</dbReference>
<dbReference type="GO" id="GO:0004514">
    <property type="term" value="F:nicotinate-nucleotide diphosphorylase (carboxylating) activity"/>
    <property type="evidence" value="ECO:0007669"/>
    <property type="project" value="UniProtKB-EC"/>
</dbReference>